<dbReference type="EMBL" id="JAEUBE010000504">
    <property type="protein sequence ID" value="KAH3660538.1"/>
    <property type="molecule type" value="Genomic_DNA"/>
</dbReference>
<accession>A0A9P8NVC2</accession>
<reference evidence="1" key="1">
    <citation type="journal article" date="2021" name="Open Biol.">
        <title>Shared evolutionary footprints suggest mitochondrial oxidative damage underlies multiple complex I losses in fungi.</title>
        <authorList>
            <person name="Schikora-Tamarit M.A."/>
            <person name="Marcet-Houben M."/>
            <person name="Nosek J."/>
            <person name="Gabaldon T."/>
        </authorList>
    </citation>
    <scope>NUCLEOTIDE SEQUENCE</scope>
    <source>
        <strain evidence="1">CBS6075</strain>
    </source>
</reference>
<evidence type="ECO:0000313" key="2">
    <source>
        <dbReference type="Proteomes" id="UP000769157"/>
    </source>
</evidence>
<dbReference type="Proteomes" id="UP000769157">
    <property type="component" value="Unassembled WGS sequence"/>
</dbReference>
<protein>
    <recommendedName>
        <fullName evidence="3">Peroxisomal biogenesis factor 8</fullName>
    </recommendedName>
</protein>
<dbReference type="GeneID" id="70239088"/>
<proteinExistence type="predicted"/>
<dbReference type="RefSeq" id="XP_046058241.1">
    <property type="nucleotide sequence ID" value="XM_046208486.1"/>
</dbReference>
<evidence type="ECO:0000313" key="1">
    <source>
        <dbReference type="EMBL" id="KAH3660538.1"/>
    </source>
</evidence>
<gene>
    <name evidence="1" type="ORF">OGAPHI_007124</name>
</gene>
<name>A0A9P8NVC2_9ASCO</name>
<sequence length="651" mass="74974">MQSLYNKLGPEGRSLVGFTDESSFEHQVPTQLDYLFDELVHPKPSTTPQKVLSYLAYYYPKIKNEGNIELLTYSFLKCPLFFSNLQSLSFMDHYRVLECFKFVMDKKFQVSQPTLPFYKFYNSLFRVLASEALDPANSWKSLPIAVGCLLSVDSRKEYDNYPEMYQLISQIDQKLLDITVAAIESNFRGPMLLDPLYLNVVALACINDKLGQDQLRKVIVVRPDLPRLINDLVVHSNYGLSNGHVFSLTDVFAQCPALNHLSRISFLFCKIVSLHPNTTLLADQLDLILNQMLTLSETVSQLGEPNEQQWVLLRTLLFAQVMLFESVLSRFVHINSQPLAQQLMPTFSRKIMSILFNLNFVVDKIGTGGFEAYNFVYDLCLNSIINYDIPTAELLINCWTSNIQFGKISTSQMDRAKLLFDLQFVENVINLISDDLKFNCIIPIVRNLINTASDQDVLEAAHSVMIKFFTILDSFNEHSTNVNYHANMEKVKTSMLDYLTLALDQFPERLSLNQIGIVVETLTKIAFPNSPLYESEPELSREMLLLLYNRCQVVSNRPLPNSTEFPKTLQSAFLTLLIRVIPLISFTEYEQWLERTFILICRNTNDEKLHLVDKLWDAILATNKYYPQKGYIGINWWYEHVNQEAREKAKL</sequence>
<keyword evidence="2" id="KW-1185">Reference proteome</keyword>
<dbReference type="PANTHER" id="PTHR39214">
    <property type="entry name" value="MICROBODY (PEROXISOME) BIOGENESIS PROTEIN PEROXIN 8 (EUROFUNG)"/>
    <property type="match status" value="1"/>
</dbReference>
<comment type="caution">
    <text evidence="1">The sequence shown here is derived from an EMBL/GenBank/DDBJ whole genome shotgun (WGS) entry which is preliminary data.</text>
</comment>
<dbReference type="AlphaFoldDB" id="A0A9P8NVC2"/>
<reference evidence="1" key="2">
    <citation type="submission" date="2021-01" db="EMBL/GenBank/DDBJ databases">
        <authorList>
            <person name="Schikora-Tamarit M.A."/>
        </authorList>
    </citation>
    <scope>NUCLEOTIDE SEQUENCE</scope>
    <source>
        <strain evidence="1">CBS6075</strain>
    </source>
</reference>
<dbReference type="PANTHER" id="PTHR39214:SF1">
    <property type="entry name" value="MICROBODY (PEROXISOME) BIOGENESIS PROTEIN PEROXIN 8 (EUROFUNG)"/>
    <property type="match status" value="1"/>
</dbReference>
<dbReference type="OrthoDB" id="2357318at2759"/>
<organism evidence="1 2">
    <name type="scientific">Ogataea philodendri</name>
    <dbReference type="NCBI Taxonomy" id="1378263"/>
    <lineage>
        <taxon>Eukaryota</taxon>
        <taxon>Fungi</taxon>
        <taxon>Dikarya</taxon>
        <taxon>Ascomycota</taxon>
        <taxon>Saccharomycotina</taxon>
        <taxon>Pichiomycetes</taxon>
        <taxon>Pichiales</taxon>
        <taxon>Pichiaceae</taxon>
        <taxon>Ogataea</taxon>
    </lineage>
</organism>
<dbReference type="InterPro" id="IPR055334">
    <property type="entry name" value="PEX8-like"/>
</dbReference>
<evidence type="ECO:0008006" key="3">
    <source>
        <dbReference type="Google" id="ProtNLM"/>
    </source>
</evidence>